<dbReference type="eggNOG" id="COG3011">
    <property type="taxonomic scope" value="Bacteria"/>
</dbReference>
<dbReference type="KEGG" id="sur:STAUR_3900"/>
<evidence type="ECO:0000313" key="2">
    <source>
        <dbReference type="EMBL" id="ADO71688.1"/>
    </source>
</evidence>
<gene>
    <name evidence="2" type="ordered locus">STAUR_3900</name>
</gene>
<proteinExistence type="predicted"/>
<feature type="transmembrane region" description="Helical" evidence="1">
    <location>
        <begin position="45"/>
        <end position="78"/>
    </location>
</feature>
<feature type="transmembrane region" description="Helical" evidence="1">
    <location>
        <begin position="112"/>
        <end position="130"/>
    </location>
</feature>
<dbReference type="EMBL" id="CP002271">
    <property type="protein sequence ID" value="ADO71688.1"/>
    <property type="molecule type" value="Genomic_DNA"/>
</dbReference>
<feature type="transmembrane region" description="Helical" evidence="1">
    <location>
        <begin position="235"/>
        <end position="255"/>
    </location>
</feature>
<reference evidence="2 3" key="1">
    <citation type="journal article" date="2011" name="Mol. Biol. Evol.">
        <title>Comparative genomic analysis of fruiting body formation in Myxococcales.</title>
        <authorList>
            <person name="Huntley S."/>
            <person name="Hamann N."/>
            <person name="Wegener-Feldbrugge S."/>
            <person name="Treuner-Lange A."/>
            <person name="Kube M."/>
            <person name="Reinhardt R."/>
            <person name="Klages S."/>
            <person name="Muller R."/>
            <person name="Ronning C.M."/>
            <person name="Nierman W.C."/>
            <person name="Sogaard-Andersen L."/>
        </authorList>
    </citation>
    <scope>NUCLEOTIDE SEQUENCE [LARGE SCALE GENOMIC DNA]</scope>
    <source>
        <strain evidence="2 3">DW4/3-1</strain>
    </source>
</reference>
<feature type="transmembrane region" description="Helical" evidence="1">
    <location>
        <begin position="275"/>
        <end position="295"/>
    </location>
</feature>
<evidence type="ECO:0000256" key="1">
    <source>
        <dbReference type="SAM" id="Phobius"/>
    </source>
</evidence>
<sequence>MLLTRMLAAAILIHEALYIFRDGPSYLTNCFLPTFGLKLNPRAHAWVHGGLMAICGALLFMPQSGWLLLTCLGFLTLVISSYSLRLSNHLILAWFMVLTLCLAQGVEPMESFVALGIQGLIVLTYFLAFLHKLNADYFSPKLSCASQLVDFLCWDRGLRGQKLLRLVSIYGTVLVEAALPLLLLFPPTRPFALGVGILFHFSMALLGIVNFSSMMYAGLMAFVPEQALSGAIAQVSALPPLLIGTCCGFSLLVVWALTPRHANRHCPYVMRAPAWIIQLAFGAGTALLLLGIGTLSWRSLEVEGWKRLGALEQGLLFTLWTAFLVNGLGPYLGFKTEFSFAMFSNLRSEPWRHLLIPSSWRLFRGPDYVRIDHIEGLPPPSALQGDPGALLAHRVLSQPEAFRYSRYFFREALLRLSRVMSPGHPLRIRYVDRGETHVAEGIVPAKLPGHRGALSVNLFPFILPNDPEAPHSEQGTVLNGKERQLF</sequence>
<feature type="transmembrane region" description="Helical" evidence="1">
    <location>
        <begin position="315"/>
        <end position="334"/>
    </location>
</feature>
<dbReference type="Proteomes" id="UP000001351">
    <property type="component" value="Chromosome"/>
</dbReference>
<dbReference type="HOGENOM" id="CLU_561291_0_0_7"/>
<accession>E3FJK9</accession>
<dbReference type="RefSeq" id="WP_013375954.1">
    <property type="nucleotide sequence ID" value="NC_014623.1"/>
</dbReference>
<feature type="transmembrane region" description="Helical" evidence="1">
    <location>
        <begin position="163"/>
        <end position="185"/>
    </location>
</feature>
<dbReference type="OrthoDB" id="9785438at2"/>
<dbReference type="AlphaFoldDB" id="E3FJK9"/>
<organism evidence="2 3">
    <name type="scientific">Stigmatella aurantiaca (strain DW4/3-1)</name>
    <dbReference type="NCBI Taxonomy" id="378806"/>
    <lineage>
        <taxon>Bacteria</taxon>
        <taxon>Pseudomonadati</taxon>
        <taxon>Myxococcota</taxon>
        <taxon>Myxococcia</taxon>
        <taxon>Myxococcales</taxon>
        <taxon>Cystobacterineae</taxon>
        <taxon>Archangiaceae</taxon>
        <taxon>Stigmatella</taxon>
    </lineage>
</organism>
<keyword evidence="3" id="KW-1185">Reference proteome</keyword>
<protein>
    <recommendedName>
        <fullName evidence="4">HTTM domain-containing protein</fullName>
    </recommendedName>
</protein>
<feature type="transmembrane region" description="Helical" evidence="1">
    <location>
        <begin position="197"/>
        <end position="223"/>
    </location>
</feature>
<keyword evidence="1" id="KW-1133">Transmembrane helix</keyword>
<evidence type="ECO:0000313" key="3">
    <source>
        <dbReference type="Proteomes" id="UP000001351"/>
    </source>
</evidence>
<evidence type="ECO:0008006" key="4">
    <source>
        <dbReference type="Google" id="ProtNLM"/>
    </source>
</evidence>
<name>E3FJK9_STIAD</name>
<feature type="transmembrane region" description="Helical" evidence="1">
    <location>
        <begin position="90"/>
        <end position="106"/>
    </location>
</feature>
<keyword evidence="1" id="KW-0812">Transmembrane</keyword>
<dbReference type="STRING" id="378806.STAUR_3900"/>
<keyword evidence="1" id="KW-0472">Membrane</keyword>